<dbReference type="InterPro" id="IPR036179">
    <property type="entry name" value="Ig-like_dom_sf"/>
</dbReference>
<feature type="transmembrane region" description="Helical" evidence="2">
    <location>
        <begin position="223"/>
        <end position="243"/>
    </location>
</feature>
<feature type="region of interest" description="Disordered" evidence="1">
    <location>
        <begin position="262"/>
        <end position="285"/>
    </location>
</feature>
<evidence type="ECO:0000313" key="4">
    <source>
        <dbReference type="EMBL" id="KAH3860441.1"/>
    </source>
</evidence>
<organism evidence="4 5">
    <name type="scientific">Dreissena polymorpha</name>
    <name type="common">Zebra mussel</name>
    <name type="synonym">Mytilus polymorpha</name>
    <dbReference type="NCBI Taxonomy" id="45954"/>
    <lineage>
        <taxon>Eukaryota</taxon>
        <taxon>Metazoa</taxon>
        <taxon>Spiralia</taxon>
        <taxon>Lophotrochozoa</taxon>
        <taxon>Mollusca</taxon>
        <taxon>Bivalvia</taxon>
        <taxon>Autobranchia</taxon>
        <taxon>Heteroconchia</taxon>
        <taxon>Euheterodonta</taxon>
        <taxon>Imparidentia</taxon>
        <taxon>Neoheterodontei</taxon>
        <taxon>Myida</taxon>
        <taxon>Dreissenoidea</taxon>
        <taxon>Dreissenidae</taxon>
        <taxon>Dreissena</taxon>
    </lineage>
</organism>
<dbReference type="AlphaFoldDB" id="A0A9D4LPH1"/>
<feature type="compositionally biased region" description="Polar residues" evidence="1">
    <location>
        <begin position="262"/>
        <end position="271"/>
    </location>
</feature>
<reference evidence="4" key="2">
    <citation type="submission" date="2020-11" db="EMBL/GenBank/DDBJ databases">
        <authorList>
            <person name="McCartney M.A."/>
            <person name="Auch B."/>
            <person name="Kono T."/>
            <person name="Mallez S."/>
            <person name="Becker A."/>
            <person name="Gohl D.M."/>
            <person name="Silverstein K.A.T."/>
            <person name="Koren S."/>
            <person name="Bechman K.B."/>
            <person name="Herman A."/>
            <person name="Abrahante J.E."/>
            <person name="Garbe J."/>
        </authorList>
    </citation>
    <scope>NUCLEOTIDE SEQUENCE</scope>
    <source>
        <strain evidence="4">Duluth1</strain>
        <tissue evidence="4">Whole animal</tissue>
    </source>
</reference>
<keyword evidence="2" id="KW-1133">Transmembrane helix</keyword>
<dbReference type="Gene3D" id="2.60.40.10">
    <property type="entry name" value="Immunoglobulins"/>
    <property type="match status" value="1"/>
</dbReference>
<feature type="region of interest" description="Disordered" evidence="1">
    <location>
        <begin position="417"/>
        <end position="457"/>
    </location>
</feature>
<dbReference type="PROSITE" id="PS50835">
    <property type="entry name" value="IG_LIKE"/>
    <property type="match status" value="1"/>
</dbReference>
<dbReference type="InterPro" id="IPR007110">
    <property type="entry name" value="Ig-like_dom"/>
</dbReference>
<protein>
    <recommendedName>
        <fullName evidence="3">Ig-like domain-containing protein</fullName>
    </recommendedName>
</protein>
<feature type="domain" description="Ig-like" evidence="3">
    <location>
        <begin position="121"/>
        <end position="208"/>
    </location>
</feature>
<evidence type="ECO:0000256" key="1">
    <source>
        <dbReference type="SAM" id="MobiDB-lite"/>
    </source>
</evidence>
<keyword evidence="5" id="KW-1185">Reference proteome</keyword>
<evidence type="ECO:0000313" key="5">
    <source>
        <dbReference type="Proteomes" id="UP000828390"/>
    </source>
</evidence>
<keyword evidence="2" id="KW-0472">Membrane</keyword>
<comment type="caution">
    <text evidence="4">The sequence shown here is derived from an EMBL/GenBank/DDBJ whole genome shotgun (WGS) entry which is preliminary data.</text>
</comment>
<keyword evidence="2" id="KW-0812">Transmembrane</keyword>
<dbReference type="SUPFAM" id="SSF48726">
    <property type="entry name" value="Immunoglobulin"/>
    <property type="match status" value="1"/>
</dbReference>
<sequence length="457" mass="50688">MKLSLHNIGLINFAKEHNGSICVCKLDEEQQSEWTISIIYPTNACSDVNVSKQLSRHALCGTGNPLITELIEEYSSTECPSLNIKSTVNVTFCEAVNRDDMEARLFLGNVSGPFKLEVLNPAIVRKFYVEEFGDQTNITLNETRSVTFICDGDGNTPPILTLVSTSTPFKTIYSHHLEHTIKVFSSRDTGTYLCFASNGLGNDSKSIVFDVIILKGEEGSSSITILLFIGSALIILSVVLYLIQRRCNVLKSLHTTEAVTQTDNSLQNNDTSIEEEGSQNKTGQECTMSTDSVLKNSGFCNETYAVSNRSIEKTECAADGLNDHNKKLGNETTGVAVQEIPGFYNELYAYWGKPSTTTDHTKKKDYIRKEQSYKTRQIKKELEDCTYGVVNKNTRKHRDHASKDSVSSHADIIEQKNGGLYSMAREPNEKVPRPGFEPGTSGMVDQSVTTRPPHHPL</sequence>
<dbReference type="Proteomes" id="UP000828390">
    <property type="component" value="Unassembled WGS sequence"/>
</dbReference>
<dbReference type="InterPro" id="IPR013783">
    <property type="entry name" value="Ig-like_fold"/>
</dbReference>
<evidence type="ECO:0000259" key="3">
    <source>
        <dbReference type="PROSITE" id="PS50835"/>
    </source>
</evidence>
<gene>
    <name evidence="4" type="ORF">DPMN_023340</name>
</gene>
<dbReference type="EMBL" id="JAIWYP010000002">
    <property type="protein sequence ID" value="KAH3860441.1"/>
    <property type="molecule type" value="Genomic_DNA"/>
</dbReference>
<name>A0A9D4LPH1_DREPO</name>
<evidence type="ECO:0000256" key="2">
    <source>
        <dbReference type="SAM" id="Phobius"/>
    </source>
</evidence>
<proteinExistence type="predicted"/>
<accession>A0A9D4LPH1</accession>
<reference evidence="4" key="1">
    <citation type="journal article" date="2019" name="bioRxiv">
        <title>The Genome of the Zebra Mussel, Dreissena polymorpha: A Resource for Invasive Species Research.</title>
        <authorList>
            <person name="McCartney M.A."/>
            <person name="Auch B."/>
            <person name="Kono T."/>
            <person name="Mallez S."/>
            <person name="Zhang Y."/>
            <person name="Obille A."/>
            <person name="Becker A."/>
            <person name="Abrahante J.E."/>
            <person name="Garbe J."/>
            <person name="Badalamenti J.P."/>
            <person name="Herman A."/>
            <person name="Mangelson H."/>
            <person name="Liachko I."/>
            <person name="Sullivan S."/>
            <person name="Sone E.D."/>
            <person name="Koren S."/>
            <person name="Silverstein K.A.T."/>
            <person name="Beckman K.B."/>
            <person name="Gohl D.M."/>
        </authorList>
    </citation>
    <scope>NUCLEOTIDE SEQUENCE</scope>
    <source>
        <strain evidence="4">Duluth1</strain>
        <tissue evidence="4">Whole animal</tissue>
    </source>
</reference>